<keyword evidence="2" id="KW-0378">Hydrolase</keyword>
<dbReference type="GO" id="GO:0047617">
    <property type="term" value="F:fatty acyl-CoA hydrolase activity"/>
    <property type="evidence" value="ECO:0007669"/>
    <property type="project" value="InterPro"/>
</dbReference>
<dbReference type="InterPro" id="IPR039298">
    <property type="entry name" value="ACOT13"/>
</dbReference>
<evidence type="ECO:0000313" key="5">
    <source>
        <dbReference type="Proteomes" id="UP000295122"/>
    </source>
</evidence>
<dbReference type="SUPFAM" id="SSF54637">
    <property type="entry name" value="Thioesterase/thiol ester dehydrase-isomerase"/>
    <property type="match status" value="1"/>
</dbReference>
<protein>
    <submittedName>
        <fullName evidence="4">Uncharacterized protein (TIGR00369 family)</fullName>
    </submittedName>
</protein>
<feature type="domain" description="Thioesterase" evidence="3">
    <location>
        <begin position="68"/>
        <end position="144"/>
    </location>
</feature>
<keyword evidence="5" id="KW-1185">Reference proteome</keyword>
<sequence length="164" mass="17184">MKAGTEAGLVARETVLGESGLELLRGILDGRHPPPPFALTTQCVLDEVEEGRVVFRGTPTAAFLNPLGSVHGGWTAGIMDSAMACAVHSTLKAGQGYTTLEFRVHLVRAVLPSSGELVCEGRIVHRGGQVATSEGYLRDAGGRLYAHGTETCLIFDAAARAARG</sequence>
<dbReference type="PANTHER" id="PTHR21660">
    <property type="entry name" value="THIOESTERASE SUPERFAMILY MEMBER-RELATED"/>
    <property type="match status" value="1"/>
</dbReference>
<dbReference type="Proteomes" id="UP000295122">
    <property type="component" value="Unassembled WGS sequence"/>
</dbReference>
<name>A0A4R7BV27_9HYPH</name>
<reference evidence="4 5" key="1">
    <citation type="submission" date="2019-03" db="EMBL/GenBank/DDBJ databases">
        <title>Genomic Encyclopedia of Type Strains, Phase IV (KMG-IV): sequencing the most valuable type-strain genomes for metagenomic binning, comparative biology and taxonomic classification.</title>
        <authorList>
            <person name="Goeker M."/>
        </authorList>
    </citation>
    <scope>NUCLEOTIDE SEQUENCE [LARGE SCALE GENOMIC DNA]</scope>
    <source>
        <strain evidence="4 5">DSM 25903</strain>
    </source>
</reference>
<dbReference type="CDD" id="cd03443">
    <property type="entry name" value="PaaI_thioesterase"/>
    <property type="match status" value="1"/>
</dbReference>
<evidence type="ECO:0000256" key="1">
    <source>
        <dbReference type="ARBA" id="ARBA00008324"/>
    </source>
</evidence>
<organism evidence="4 5">
    <name type="scientific">Enterovirga rhinocerotis</name>
    <dbReference type="NCBI Taxonomy" id="1339210"/>
    <lineage>
        <taxon>Bacteria</taxon>
        <taxon>Pseudomonadati</taxon>
        <taxon>Pseudomonadota</taxon>
        <taxon>Alphaproteobacteria</taxon>
        <taxon>Hyphomicrobiales</taxon>
        <taxon>Methylobacteriaceae</taxon>
        <taxon>Enterovirga</taxon>
    </lineage>
</organism>
<dbReference type="AlphaFoldDB" id="A0A4R7BV27"/>
<dbReference type="InterPro" id="IPR029069">
    <property type="entry name" value="HotDog_dom_sf"/>
</dbReference>
<dbReference type="EMBL" id="SNZR01000013">
    <property type="protein sequence ID" value="TDR89688.1"/>
    <property type="molecule type" value="Genomic_DNA"/>
</dbReference>
<gene>
    <name evidence="4" type="ORF">EV668_2523</name>
</gene>
<evidence type="ECO:0000259" key="3">
    <source>
        <dbReference type="Pfam" id="PF03061"/>
    </source>
</evidence>
<dbReference type="Gene3D" id="3.10.129.10">
    <property type="entry name" value="Hotdog Thioesterase"/>
    <property type="match status" value="1"/>
</dbReference>
<dbReference type="NCBIfam" id="TIGR00369">
    <property type="entry name" value="unchar_dom_1"/>
    <property type="match status" value="1"/>
</dbReference>
<proteinExistence type="inferred from homology"/>
<dbReference type="RefSeq" id="WP_133770497.1">
    <property type="nucleotide sequence ID" value="NZ_SNZR01000013.1"/>
</dbReference>
<dbReference type="Pfam" id="PF03061">
    <property type="entry name" value="4HBT"/>
    <property type="match status" value="1"/>
</dbReference>
<evidence type="ECO:0000256" key="2">
    <source>
        <dbReference type="ARBA" id="ARBA00022801"/>
    </source>
</evidence>
<comment type="similarity">
    <text evidence="1">Belongs to the thioesterase PaaI family.</text>
</comment>
<dbReference type="InterPro" id="IPR003736">
    <property type="entry name" value="PAAI_dom"/>
</dbReference>
<dbReference type="OrthoDB" id="9813282at2"/>
<evidence type="ECO:0000313" key="4">
    <source>
        <dbReference type="EMBL" id="TDR89688.1"/>
    </source>
</evidence>
<dbReference type="InterPro" id="IPR006683">
    <property type="entry name" value="Thioestr_dom"/>
</dbReference>
<comment type="caution">
    <text evidence="4">The sequence shown here is derived from an EMBL/GenBank/DDBJ whole genome shotgun (WGS) entry which is preliminary data.</text>
</comment>
<accession>A0A4R7BV27</accession>
<dbReference type="PANTHER" id="PTHR21660:SF1">
    <property type="entry name" value="ACYL-COENZYME A THIOESTERASE 13"/>
    <property type="match status" value="1"/>
</dbReference>